<proteinExistence type="predicted"/>
<evidence type="ECO:0000256" key="1">
    <source>
        <dbReference type="SAM" id="MobiDB-lite"/>
    </source>
</evidence>
<gene>
    <name evidence="2" type="primary">gdvB</name>
</gene>
<dbReference type="EMBL" id="LC481990">
    <property type="protein sequence ID" value="BBK07998.1"/>
    <property type="molecule type" value="Genomic_DNA"/>
</dbReference>
<protein>
    <submittedName>
        <fullName evidence="2">Structure protein</fullName>
    </submittedName>
</protein>
<name>A0A6S4QC78_9ACTN</name>
<evidence type="ECO:0000313" key="2">
    <source>
        <dbReference type="EMBL" id="BBK07998.1"/>
    </source>
</evidence>
<organism evidence="2">
    <name type="scientific">Streptomyces sp. TP-A0584</name>
    <dbReference type="NCBI Taxonomy" id="314563"/>
    <lineage>
        <taxon>Bacteria</taxon>
        <taxon>Bacillati</taxon>
        <taxon>Actinomycetota</taxon>
        <taxon>Actinomycetes</taxon>
        <taxon>Kitasatosporales</taxon>
        <taxon>Streptomycetaceae</taxon>
        <taxon>Streptomyces</taxon>
    </lineage>
</organism>
<sequence>MESVLDLQELETSEEESALMAASTISQNC</sequence>
<dbReference type="AlphaFoldDB" id="A0A6S4QC78"/>
<feature type="compositionally biased region" description="Acidic residues" evidence="1">
    <location>
        <begin position="8"/>
        <end position="17"/>
    </location>
</feature>
<accession>A0A6S4QC78</accession>
<reference evidence="2" key="1">
    <citation type="journal article" date="2020" name="Nat. Chem.">
        <title>Acyltransferase that catalyses the condensation of polyketide and peptide moieties of goadvionin hybrid lipopeptides.</title>
        <authorList>
            <person name="Kozakai R."/>
            <person name="Ono T."/>
            <person name="Hoshino S."/>
            <person name="Takahashi H."/>
            <person name="Katsuyama Y."/>
            <person name="Sugai Y."/>
            <person name="Ozaki T."/>
            <person name="Teramoto K."/>
            <person name="Teramoto K."/>
            <person name="Tanaka K."/>
            <person name="Abe I."/>
            <person name="Asamizu S."/>
            <person name="Onaka H."/>
        </authorList>
    </citation>
    <scope>NUCLEOTIDE SEQUENCE</scope>
    <source>
        <strain evidence="2">TP-A0584</strain>
    </source>
</reference>
<dbReference type="NCBIfam" id="NF038154">
    <property type="entry name" value="lanthi_III_a"/>
    <property type="match status" value="1"/>
</dbReference>
<feature type="region of interest" description="Disordered" evidence="1">
    <location>
        <begin position="1"/>
        <end position="29"/>
    </location>
</feature>